<feature type="transmembrane region" description="Helical" evidence="2">
    <location>
        <begin position="215"/>
        <end position="232"/>
    </location>
</feature>
<dbReference type="InterPro" id="IPR004151">
    <property type="entry name" value="7TM_GPCR_serpentine_rcpt_Sre"/>
</dbReference>
<comment type="caution">
    <text evidence="3">The sequence shown here is derived from an EMBL/GenBank/DDBJ whole genome shotgun (WGS) entry which is preliminary data.</text>
</comment>
<proteinExistence type="inferred from homology"/>
<dbReference type="PANTHER" id="PTHR47521:SF7">
    <property type="entry name" value="SERPENTINE RECEPTOR CLASS EPSILON-6"/>
    <property type="match status" value="1"/>
</dbReference>
<keyword evidence="4" id="KW-1185">Reference proteome</keyword>
<comment type="similarity">
    <text evidence="1">Belongs to the nematode receptor-like protein sre family.</text>
</comment>
<evidence type="ECO:0008006" key="5">
    <source>
        <dbReference type="Google" id="ProtNLM"/>
    </source>
</evidence>
<protein>
    <recommendedName>
        <fullName evidence="5">G protein-coupled receptor</fullName>
    </recommendedName>
</protein>
<dbReference type="InterPro" id="IPR052860">
    <property type="entry name" value="NRL-GPCR1"/>
</dbReference>
<reference evidence="3" key="1">
    <citation type="submission" date="2023-10" db="EMBL/GenBank/DDBJ databases">
        <title>Genome assembly of Pristionchus species.</title>
        <authorList>
            <person name="Yoshida K."/>
            <person name="Sommer R.J."/>
        </authorList>
    </citation>
    <scope>NUCLEOTIDE SEQUENCE</scope>
    <source>
        <strain evidence="3">RS0144</strain>
    </source>
</reference>
<evidence type="ECO:0000256" key="2">
    <source>
        <dbReference type="SAM" id="Phobius"/>
    </source>
</evidence>
<dbReference type="GO" id="GO:0016020">
    <property type="term" value="C:membrane"/>
    <property type="evidence" value="ECO:0007669"/>
    <property type="project" value="InterPro"/>
</dbReference>
<evidence type="ECO:0000313" key="4">
    <source>
        <dbReference type="Proteomes" id="UP001432027"/>
    </source>
</evidence>
<keyword evidence="2" id="KW-1133">Transmembrane helix</keyword>
<evidence type="ECO:0000256" key="1">
    <source>
        <dbReference type="ARBA" id="ARBA00006803"/>
    </source>
</evidence>
<organism evidence="3 4">
    <name type="scientific">Pristionchus entomophagus</name>
    <dbReference type="NCBI Taxonomy" id="358040"/>
    <lineage>
        <taxon>Eukaryota</taxon>
        <taxon>Metazoa</taxon>
        <taxon>Ecdysozoa</taxon>
        <taxon>Nematoda</taxon>
        <taxon>Chromadorea</taxon>
        <taxon>Rhabditida</taxon>
        <taxon>Rhabditina</taxon>
        <taxon>Diplogasteromorpha</taxon>
        <taxon>Diplogasteroidea</taxon>
        <taxon>Neodiplogasteridae</taxon>
        <taxon>Pristionchus</taxon>
    </lineage>
</organism>
<name>A0AAV5TFH8_9BILA</name>
<gene>
    <name evidence="3" type="ORF">PENTCL1PPCAC_14284</name>
</gene>
<keyword evidence="2" id="KW-0472">Membrane</keyword>
<accession>A0AAV5TFH8</accession>
<dbReference type="Pfam" id="PF03125">
    <property type="entry name" value="Sre"/>
    <property type="match status" value="1"/>
</dbReference>
<feature type="transmembrane region" description="Helical" evidence="2">
    <location>
        <begin position="43"/>
        <end position="68"/>
    </location>
</feature>
<dbReference type="AlphaFoldDB" id="A0AAV5TFH8"/>
<dbReference type="GO" id="GO:0007606">
    <property type="term" value="P:sensory perception of chemical stimulus"/>
    <property type="evidence" value="ECO:0007669"/>
    <property type="project" value="InterPro"/>
</dbReference>
<dbReference type="EMBL" id="BTSX01000004">
    <property type="protein sequence ID" value="GMS92109.1"/>
    <property type="molecule type" value="Genomic_DNA"/>
</dbReference>
<dbReference type="Proteomes" id="UP001432027">
    <property type="component" value="Unassembled WGS sequence"/>
</dbReference>
<evidence type="ECO:0000313" key="3">
    <source>
        <dbReference type="EMBL" id="GMS92109.1"/>
    </source>
</evidence>
<feature type="transmembrane region" description="Helical" evidence="2">
    <location>
        <begin position="12"/>
        <end position="31"/>
    </location>
</feature>
<feature type="transmembrane region" description="Helical" evidence="2">
    <location>
        <begin position="117"/>
        <end position="138"/>
    </location>
</feature>
<sequence>MERSVQVRFRLICGILMACMYVCSRVVIMHHQFFGTSEYVESLRLIICSMVKETFLGYMTSLVSMLTLDRWVATKAWAWYESGADSTLLFFAFQECILLFISLTISSFLVWDYITSIQSVYCFGALVLVGTVLFVLVYRRNLREIRELRRGAVINQYSISRTYQIKENISSFTKLSRPMIIVCLPPMAFYPIFALVPQNIGYDGLRFFSVAMYDLWLAIASLTVISCVPYLFPHVMRTLNNLIFARRKRIGLAKPPIESMKKLEKNWRLGLQF</sequence>
<feature type="transmembrane region" description="Helical" evidence="2">
    <location>
        <begin position="175"/>
        <end position="195"/>
    </location>
</feature>
<feature type="transmembrane region" description="Helical" evidence="2">
    <location>
        <begin position="88"/>
        <end position="111"/>
    </location>
</feature>
<dbReference type="PANTHER" id="PTHR47521">
    <property type="entry name" value="SERPENTINE RECEPTOR, CLASS E (EPSILON)-RELATED"/>
    <property type="match status" value="1"/>
</dbReference>
<keyword evidence="2" id="KW-0812">Transmembrane</keyword>